<keyword evidence="6" id="KW-1185">Reference proteome</keyword>
<dbReference type="InterPro" id="IPR009061">
    <property type="entry name" value="DNA-bd_dom_put_sf"/>
</dbReference>
<sequence length="261" mass="28607">MGELTGVNPVTLRAWQRRYGLLKPERTAQGHRLYAPQDLARIRLILSWLERGVSIGKVRPLIEAGESLPPGREALEELDAVKATLDGLDRRRLERGLIEVMKHYPLPVYRQQLIAPIETYLATLPEAVAAVTQALWQGVLIERCGALLAGARERGGRPALLISFDSQCGAELWLSALELMSQGLQPTLLAPITPTLDGLKSMLAAMDAPLLVVTGERRLTPAAWTQLQRLLTAQPCELRLLGSVATIHQDELSLLAQGDIA</sequence>
<organism evidence="5 6">
    <name type="scientific">Ferrimonas pelagia</name>
    <dbReference type="NCBI Taxonomy" id="1177826"/>
    <lineage>
        <taxon>Bacteria</taxon>
        <taxon>Pseudomonadati</taxon>
        <taxon>Pseudomonadota</taxon>
        <taxon>Gammaproteobacteria</taxon>
        <taxon>Alteromonadales</taxon>
        <taxon>Ferrimonadaceae</taxon>
        <taxon>Ferrimonas</taxon>
    </lineage>
</organism>
<dbReference type="CDD" id="cd01104">
    <property type="entry name" value="HTH_MlrA-CarA"/>
    <property type="match status" value="1"/>
</dbReference>
<reference evidence="6" key="1">
    <citation type="journal article" date="2019" name="Int. J. Syst. Evol. Microbiol.">
        <title>The Global Catalogue of Microorganisms (GCM) 10K type strain sequencing project: providing services to taxonomists for standard genome sequencing and annotation.</title>
        <authorList>
            <consortium name="The Broad Institute Genomics Platform"/>
            <consortium name="The Broad Institute Genome Sequencing Center for Infectious Disease"/>
            <person name="Wu L."/>
            <person name="Ma J."/>
        </authorList>
    </citation>
    <scope>NUCLEOTIDE SEQUENCE [LARGE SCALE GENOMIC DNA]</scope>
    <source>
        <strain evidence="6">JCM 18401</strain>
    </source>
</reference>
<dbReference type="EMBL" id="BAABJZ010000100">
    <property type="protein sequence ID" value="GAA4898537.1"/>
    <property type="molecule type" value="Genomic_DNA"/>
</dbReference>
<dbReference type="SMART" id="SM00422">
    <property type="entry name" value="HTH_MERR"/>
    <property type="match status" value="1"/>
</dbReference>
<dbReference type="PANTHER" id="PTHR30204">
    <property type="entry name" value="REDOX-CYCLING DRUG-SENSING TRANSCRIPTIONAL ACTIVATOR SOXR"/>
    <property type="match status" value="1"/>
</dbReference>
<dbReference type="Proteomes" id="UP001499988">
    <property type="component" value="Unassembled WGS sequence"/>
</dbReference>
<dbReference type="PANTHER" id="PTHR30204:SF67">
    <property type="entry name" value="HTH-TYPE TRANSCRIPTIONAL REGULATOR MLRA-RELATED"/>
    <property type="match status" value="1"/>
</dbReference>
<protein>
    <recommendedName>
        <fullName evidence="4">HTH merR-type domain-containing protein</fullName>
    </recommendedName>
</protein>
<dbReference type="InterPro" id="IPR000551">
    <property type="entry name" value="MerR-type_HTH_dom"/>
</dbReference>
<gene>
    <name evidence="5" type="ORF">GCM10023333_34920</name>
</gene>
<accession>A0ABP9FEN4</accession>
<keyword evidence="3" id="KW-0804">Transcription</keyword>
<feature type="domain" description="HTH merR-type" evidence="4">
    <location>
        <begin position="1"/>
        <end position="64"/>
    </location>
</feature>
<evidence type="ECO:0000313" key="6">
    <source>
        <dbReference type="Proteomes" id="UP001499988"/>
    </source>
</evidence>
<proteinExistence type="predicted"/>
<evidence type="ECO:0000256" key="1">
    <source>
        <dbReference type="ARBA" id="ARBA00023015"/>
    </source>
</evidence>
<evidence type="ECO:0000259" key="4">
    <source>
        <dbReference type="PROSITE" id="PS50937"/>
    </source>
</evidence>
<name>A0ABP9FEN4_9GAMM</name>
<evidence type="ECO:0000313" key="5">
    <source>
        <dbReference type="EMBL" id="GAA4898537.1"/>
    </source>
</evidence>
<dbReference type="Pfam" id="PF13411">
    <property type="entry name" value="MerR_1"/>
    <property type="match status" value="1"/>
</dbReference>
<dbReference type="SUPFAM" id="SSF46955">
    <property type="entry name" value="Putative DNA-binding domain"/>
    <property type="match status" value="1"/>
</dbReference>
<dbReference type="Gene3D" id="1.10.1660.10">
    <property type="match status" value="1"/>
</dbReference>
<dbReference type="PROSITE" id="PS50937">
    <property type="entry name" value="HTH_MERR_2"/>
    <property type="match status" value="1"/>
</dbReference>
<dbReference type="InterPro" id="IPR047057">
    <property type="entry name" value="MerR_fam"/>
</dbReference>
<keyword evidence="2" id="KW-0238">DNA-binding</keyword>
<evidence type="ECO:0000256" key="2">
    <source>
        <dbReference type="ARBA" id="ARBA00023125"/>
    </source>
</evidence>
<keyword evidence="1" id="KW-0805">Transcription regulation</keyword>
<comment type="caution">
    <text evidence="5">The sequence shown here is derived from an EMBL/GenBank/DDBJ whole genome shotgun (WGS) entry which is preliminary data.</text>
</comment>
<evidence type="ECO:0000256" key="3">
    <source>
        <dbReference type="ARBA" id="ARBA00023163"/>
    </source>
</evidence>